<evidence type="ECO:0000313" key="6">
    <source>
        <dbReference type="Proteomes" id="UP000595917"/>
    </source>
</evidence>
<dbReference type="RefSeq" id="WP_215627222.1">
    <property type="nucleotide sequence ID" value="NZ_CP067089.2"/>
</dbReference>
<dbReference type="FunFam" id="3.30.70.270:FF:000001">
    <property type="entry name" value="Diguanylate cyclase domain protein"/>
    <property type="match status" value="1"/>
</dbReference>
<dbReference type="InterPro" id="IPR043128">
    <property type="entry name" value="Rev_trsase/Diguanyl_cyclase"/>
</dbReference>
<evidence type="ECO:0000256" key="2">
    <source>
        <dbReference type="ARBA" id="ARBA00034247"/>
    </source>
</evidence>
<dbReference type="GO" id="GO:1902201">
    <property type="term" value="P:negative regulation of bacterial-type flagellum-dependent cell motility"/>
    <property type="evidence" value="ECO:0007669"/>
    <property type="project" value="TreeGrafter"/>
</dbReference>
<organism evidence="5 6">
    <name type="scientific">Breznakiella homolactica</name>
    <dbReference type="NCBI Taxonomy" id="2798577"/>
    <lineage>
        <taxon>Bacteria</taxon>
        <taxon>Pseudomonadati</taxon>
        <taxon>Spirochaetota</taxon>
        <taxon>Spirochaetia</taxon>
        <taxon>Spirochaetales</taxon>
        <taxon>Breznakiellaceae</taxon>
        <taxon>Breznakiella</taxon>
    </lineage>
</organism>
<feature type="domain" description="GGDEF" evidence="4">
    <location>
        <begin position="255"/>
        <end position="388"/>
    </location>
</feature>
<name>A0A7T8BC70_9SPIR</name>
<dbReference type="EC" id="2.7.7.65" evidence="1"/>
<feature type="transmembrane region" description="Helical" evidence="3">
    <location>
        <begin position="128"/>
        <end position="147"/>
    </location>
</feature>
<dbReference type="AlphaFoldDB" id="A0A7T8BC70"/>
<dbReference type="InterPro" id="IPR050469">
    <property type="entry name" value="Diguanylate_Cyclase"/>
</dbReference>
<evidence type="ECO:0000259" key="4">
    <source>
        <dbReference type="PROSITE" id="PS50887"/>
    </source>
</evidence>
<dbReference type="KEGG" id="bhc:JFL75_03125"/>
<proteinExistence type="predicted"/>
<feature type="transmembrane region" description="Helical" evidence="3">
    <location>
        <begin position="159"/>
        <end position="182"/>
    </location>
</feature>
<dbReference type="PANTHER" id="PTHR45138:SF9">
    <property type="entry name" value="DIGUANYLATE CYCLASE DGCM-RELATED"/>
    <property type="match status" value="1"/>
</dbReference>
<keyword evidence="3" id="KW-0472">Membrane</keyword>
<feature type="transmembrane region" description="Helical" evidence="3">
    <location>
        <begin position="98"/>
        <end position="116"/>
    </location>
</feature>
<feature type="transmembrane region" description="Helical" evidence="3">
    <location>
        <begin position="6"/>
        <end position="27"/>
    </location>
</feature>
<feature type="transmembrane region" description="Helical" evidence="3">
    <location>
        <begin position="71"/>
        <end position="91"/>
    </location>
</feature>
<keyword evidence="6" id="KW-1185">Reference proteome</keyword>
<dbReference type="GO" id="GO:0052621">
    <property type="term" value="F:diguanylate cyclase activity"/>
    <property type="evidence" value="ECO:0007669"/>
    <property type="project" value="UniProtKB-EC"/>
</dbReference>
<dbReference type="EMBL" id="CP067089">
    <property type="protein sequence ID" value="QQO09918.1"/>
    <property type="molecule type" value="Genomic_DNA"/>
</dbReference>
<sequence length="395" mass="44844">MINIDVKTQVAILFWGNLTSVALILSFELSSIHSRDRRLAIRYILAKLFQAVAYLFIFQRDAISSYISVNLGNTLMMAGFYIEAIAMLIIINEDCKSLRWIEAIITAVSIIAFNLIELFSPNISFRVAVSSLGLFLIMVIPTFQLFFSKNTTRFKRIVGVYYLFFIILLLPRGVFAVVHGNVEIFSNYVIQSLTFLSLVLLMIFSLSAYLLLMKENSDRIITYMATMDLMTDISNRQNFLNGAGILFGDYKRAKKNIALLFFDVDHFKKINDTFGHSFGDEVLKRFAEAIKNSMRPEDLSCRYGGEEFLSFLQIQDAATARKIASRVMEEIKDLTFEGKPDFSFTTSIGIALGIPAGNQTLDDYINRADEALYEAKRTGRNKIVEMEMPPDTDKS</sequence>
<dbReference type="SUPFAM" id="SSF55073">
    <property type="entry name" value="Nucleotide cyclase"/>
    <property type="match status" value="1"/>
</dbReference>
<dbReference type="PANTHER" id="PTHR45138">
    <property type="entry name" value="REGULATORY COMPONENTS OF SENSORY TRANSDUCTION SYSTEM"/>
    <property type="match status" value="1"/>
</dbReference>
<evidence type="ECO:0000256" key="1">
    <source>
        <dbReference type="ARBA" id="ARBA00012528"/>
    </source>
</evidence>
<dbReference type="SMART" id="SM00267">
    <property type="entry name" value="GGDEF"/>
    <property type="match status" value="1"/>
</dbReference>
<dbReference type="InterPro" id="IPR000160">
    <property type="entry name" value="GGDEF_dom"/>
</dbReference>
<protein>
    <recommendedName>
        <fullName evidence="1">diguanylate cyclase</fullName>
        <ecNumber evidence="1">2.7.7.65</ecNumber>
    </recommendedName>
</protein>
<dbReference type="Gene3D" id="3.30.70.270">
    <property type="match status" value="1"/>
</dbReference>
<feature type="transmembrane region" description="Helical" evidence="3">
    <location>
        <begin position="188"/>
        <end position="212"/>
    </location>
</feature>
<dbReference type="PROSITE" id="PS50887">
    <property type="entry name" value="GGDEF"/>
    <property type="match status" value="1"/>
</dbReference>
<dbReference type="Pfam" id="PF00990">
    <property type="entry name" value="GGDEF"/>
    <property type="match status" value="1"/>
</dbReference>
<dbReference type="GO" id="GO:0005886">
    <property type="term" value="C:plasma membrane"/>
    <property type="evidence" value="ECO:0007669"/>
    <property type="project" value="TreeGrafter"/>
</dbReference>
<keyword evidence="3" id="KW-1133">Transmembrane helix</keyword>
<comment type="catalytic activity">
    <reaction evidence="2">
        <text>2 GTP = 3',3'-c-di-GMP + 2 diphosphate</text>
        <dbReference type="Rhea" id="RHEA:24898"/>
        <dbReference type="ChEBI" id="CHEBI:33019"/>
        <dbReference type="ChEBI" id="CHEBI:37565"/>
        <dbReference type="ChEBI" id="CHEBI:58805"/>
        <dbReference type="EC" id="2.7.7.65"/>
    </reaction>
</comment>
<dbReference type="NCBIfam" id="TIGR00254">
    <property type="entry name" value="GGDEF"/>
    <property type="match status" value="1"/>
</dbReference>
<evidence type="ECO:0000256" key="3">
    <source>
        <dbReference type="SAM" id="Phobius"/>
    </source>
</evidence>
<reference evidence="5" key="1">
    <citation type="submission" date="2021-01" db="EMBL/GenBank/DDBJ databases">
        <title>Description of Breznakiella homolactica.</title>
        <authorList>
            <person name="Song Y."/>
            <person name="Brune A."/>
        </authorList>
    </citation>
    <scope>NUCLEOTIDE SEQUENCE</scope>
    <source>
        <strain evidence="5">RmG30</strain>
    </source>
</reference>
<keyword evidence="3" id="KW-0812">Transmembrane</keyword>
<dbReference type="Proteomes" id="UP000595917">
    <property type="component" value="Chromosome"/>
</dbReference>
<feature type="transmembrane region" description="Helical" evidence="3">
    <location>
        <begin position="39"/>
        <end position="59"/>
    </location>
</feature>
<accession>A0A7T8BC70</accession>
<gene>
    <name evidence="5" type="ORF">JFL75_03125</name>
</gene>
<evidence type="ECO:0000313" key="5">
    <source>
        <dbReference type="EMBL" id="QQO09918.1"/>
    </source>
</evidence>
<dbReference type="GO" id="GO:0043709">
    <property type="term" value="P:cell adhesion involved in single-species biofilm formation"/>
    <property type="evidence" value="ECO:0007669"/>
    <property type="project" value="TreeGrafter"/>
</dbReference>
<dbReference type="InterPro" id="IPR029787">
    <property type="entry name" value="Nucleotide_cyclase"/>
</dbReference>
<dbReference type="CDD" id="cd01949">
    <property type="entry name" value="GGDEF"/>
    <property type="match status" value="1"/>
</dbReference>